<reference evidence="2 3" key="1">
    <citation type="submission" date="2018-09" db="EMBL/GenBank/DDBJ databases">
        <title>Genome sequencing of strain 1JSPR-7.</title>
        <authorList>
            <person name="Heo J."/>
            <person name="Kim S.-J."/>
            <person name="Kwon S.-W."/>
        </authorList>
    </citation>
    <scope>NUCLEOTIDE SEQUENCE [LARGE SCALE GENOMIC DNA]</scope>
    <source>
        <strain evidence="2 3">1JSPR-7</strain>
    </source>
</reference>
<dbReference type="KEGG" id="lact:D7I46_02660"/>
<accession>A0A387BG21</accession>
<evidence type="ECO:0000313" key="2">
    <source>
        <dbReference type="EMBL" id="AYG00086.1"/>
    </source>
</evidence>
<organism evidence="2 3">
    <name type="scientific">Lactococcus allomyrinae</name>
    <dbReference type="NCBI Taxonomy" id="2419773"/>
    <lineage>
        <taxon>Bacteria</taxon>
        <taxon>Bacillati</taxon>
        <taxon>Bacillota</taxon>
        <taxon>Bacilli</taxon>
        <taxon>Lactobacillales</taxon>
        <taxon>Streptococcaceae</taxon>
        <taxon>Lactococcus</taxon>
    </lineage>
</organism>
<feature type="transmembrane region" description="Helical" evidence="1">
    <location>
        <begin position="52"/>
        <end position="74"/>
    </location>
</feature>
<dbReference type="EMBL" id="CP032627">
    <property type="protein sequence ID" value="AYG00086.1"/>
    <property type="molecule type" value="Genomic_DNA"/>
</dbReference>
<sequence length="80" mass="9410">MNDKKWMFRARRFGWGLRPQTIGGWIFTIFWLILFVVPVEIAAFLFKSQLGILLGLIWAILGSILLTIFAVIYLRKHYHS</sequence>
<dbReference type="Proteomes" id="UP000269374">
    <property type="component" value="Chromosome"/>
</dbReference>
<feature type="transmembrane region" description="Helical" evidence="1">
    <location>
        <begin position="21"/>
        <end position="46"/>
    </location>
</feature>
<protein>
    <submittedName>
        <fullName evidence="2">Uncharacterized protein</fullName>
    </submittedName>
</protein>
<dbReference type="AlphaFoldDB" id="A0A387BG21"/>
<name>A0A387BG21_9LACT</name>
<keyword evidence="1" id="KW-0472">Membrane</keyword>
<gene>
    <name evidence="2" type="ORF">D7I46_02660</name>
</gene>
<keyword evidence="1" id="KW-1133">Transmembrane helix</keyword>
<dbReference type="OrthoDB" id="286114at2"/>
<evidence type="ECO:0000256" key="1">
    <source>
        <dbReference type="SAM" id="Phobius"/>
    </source>
</evidence>
<proteinExistence type="predicted"/>
<keyword evidence="1" id="KW-0812">Transmembrane</keyword>
<keyword evidence="3" id="KW-1185">Reference proteome</keyword>
<evidence type="ECO:0000313" key="3">
    <source>
        <dbReference type="Proteomes" id="UP000269374"/>
    </source>
</evidence>